<evidence type="ECO:0000313" key="1">
    <source>
        <dbReference type="EMBL" id="KAG6729778.1"/>
    </source>
</evidence>
<comment type="caution">
    <text evidence="1">The sequence shown here is derived from an EMBL/GenBank/DDBJ whole genome shotgun (WGS) entry which is preliminary data.</text>
</comment>
<organism evidence="1 2">
    <name type="scientific">Carya illinoinensis</name>
    <name type="common">Pecan</name>
    <dbReference type="NCBI Taxonomy" id="32201"/>
    <lineage>
        <taxon>Eukaryota</taxon>
        <taxon>Viridiplantae</taxon>
        <taxon>Streptophyta</taxon>
        <taxon>Embryophyta</taxon>
        <taxon>Tracheophyta</taxon>
        <taxon>Spermatophyta</taxon>
        <taxon>Magnoliopsida</taxon>
        <taxon>eudicotyledons</taxon>
        <taxon>Gunneridae</taxon>
        <taxon>Pentapetalae</taxon>
        <taxon>rosids</taxon>
        <taxon>fabids</taxon>
        <taxon>Fagales</taxon>
        <taxon>Juglandaceae</taxon>
        <taxon>Carya</taxon>
    </lineage>
</organism>
<dbReference type="Proteomes" id="UP000811246">
    <property type="component" value="Chromosome 1"/>
</dbReference>
<dbReference type="EMBL" id="CM031825">
    <property type="protein sequence ID" value="KAG6729778.1"/>
    <property type="molecule type" value="Genomic_DNA"/>
</dbReference>
<dbReference type="AlphaFoldDB" id="A0A922FWL0"/>
<reference evidence="1" key="1">
    <citation type="submission" date="2021-01" db="EMBL/GenBank/DDBJ databases">
        <authorList>
            <person name="Lovell J.T."/>
            <person name="Bentley N."/>
            <person name="Bhattarai G."/>
            <person name="Jenkins J.W."/>
            <person name="Sreedasyam A."/>
            <person name="Alarcon Y."/>
            <person name="Bock C."/>
            <person name="Boston L."/>
            <person name="Carlson J."/>
            <person name="Cervantes K."/>
            <person name="Clermont K."/>
            <person name="Krom N."/>
            <person name="Kubenka K."/>
            <person name="Mamidi S."/>
            <person name="Mattison C."/>
            <person name="Monteros M."/>
            <person name="Pisani C."/>
            <person name="Plott C."/>
            <person name="Rajasekar S."/>
            <person name="Rhein H.S."/>
            <person name="Rohla C."/>
            <person name="Song M."/>
            <person name="Hilaire R.S."/>
            <person name="Shu S."/>
            <person name="Wells L."/>
            <person name="Wang X."/>
            <person name="Webber J."/>
            <person name="Heerema R.J."/>
            <person name="Klein P."/>
            <person name="Conner P."/>
            <person name="Grauke L."/>
            <person name="Grimwood J."/>
            <person name="Schmutz J."/>
            <person name="Randall J.J."/>
        </authorList>
    </citation>
    <scope>NUCLEOTIDE SEQUENCE</scope>
    <source>
        <tissue evidence="1">Leaf</tissue>
    </source>
</reference>
<sequence>MRAADASTITGLVVGTFEVQISIHLPSKSRQTTEEVENESLIAASKEKLHWFGGGGSKVSNFVTIVFKQRDKQ</sequence>
<protein>
    <submittedName>
        <fullName evidence="1">Uncharacterized protein</fullName>
    </submittedName>
</protein>
<evidence type="ECO:0000313" key="2">
    <source>
        <dbReference type="Proteomes" id="UP000811246"/>
    </source>
</evidence>
<name>A0A922FWL0_CARIL</name>
<gene>
    <name evidence="1" type="ORF">I3842_01G048900</name>
</gene>
<accession>A0A922FWL0</accession>
<proteinExistence type="predicted"/>